<keyword evidence="2" id="KW-1185">Reference proteome</keyword>
<gene>
    <name evidence="1" type="ORF">QH73_0007275</name>
</gene>
<dbReference type="InterPro" id="IPR014951">
    <property type="entry name" value="DUF1822"/>
</dbReference>
<dbReference type="RefSeq" id="WP_039715783.1">
    <property type="nucleotide sequence ID" value="NZ_JTJC03000001.1"/>
</dbReference>
<dbReference type="Pfam" id="PF08852">
    <property type="entry name" value="DUF1822"/>
    <property type="match status" value="1"/>
</dbReference>
<evidence type="ECO:0000313" key="2">
    <source>
        <dbReference type="Proteomes" id="UP000031532"/>
    </source>
</evidence>
<accession>A0A9X5E373</accession>
<dbReference type="EMBL" id="JTJC03000001">
    <property type="protein sequence ID" value="NHC34460.1"/>
    <property type="molecule type" value="Genomic_DNA"/>
</dbReference>
<protein>
    <submittedName>
        <fullName evidence="1">DUF1822 family protein</fullName>
    </submittedName>
</protein>
<proteinExistence type="predicted"/>
<dbReference type="AlphaFoldDB" id="A0A9X5E373"/>
<dbReference type="Proteomes" id="UP000031532">
    <property type="component" value="Unassembled WGS sequence"/>
</dbReference>
<name>A0A9X5E373_9CYAN</name>
<organism evidence="1 2">
    <name type="scientific">Scytonema millei VB511283</name>
    <dbReference type="NCBI Taxonomy" id="1245923"/>
    <lineage>
        <taxon>Bacteria</taxon>
        <taxon>Bacillati</taxon>
        <taxon>Cyanobacteriota</taxon>
        <taxon>Cyanophyceae</taxon>
        <taxon>Nostocales</taxon>
        <taxon>Scytonemataceae</taxon>
        <taxon>Scytonema</taxon>
    </lineage>
</organism>
<comment type="caution">
    <text evidence="1">The sequence shown here is derived from an EMBL/GenBank/DDBJ whole genome shotgun (WGS) entry which is preliminary data.</text>
</comment>
<sequence>MNYQARENDRSLPLPITQAANSIAWQFSQQQPTSQKAEQVRLNTLAVCAVRDYLEMMGVPVSWSGCDSWNPFMRACVDAADLEVLGLGRLECRAIATDASTCYVPPEVWEDRIGYVVVRLHEVEKQVDILGFVQQVTQEQLTVNQLRSPEDLLSHLQDLSAITSLSFANANPLASTVNLRQWFQNTFEPGWQTVVSLLNPTEQNLAFSFRKTEELSTNEVNRPENFVRRAKLIDLGMQLAGHAVALVMELRPASEQKTDLIVQVHPTGRETFLPPSLQLIVLDESGSVFLEAKARRADNYIQLQFSGTTGERFSVKVALGDVGITEHFII</sequence>
<reference evidence="1 2" key="1">
    <citation type="journal article" date="2015" name="Genome Announc.">
        <title>Draft Genome Sequence of the Terrestrial Cyanobacterium Scytonema millei VB511283, Isolated from Eastern India.</title>
        <authorList>
            <person name="Sen D."/>
            <person name="Chandrababunaidu M.M."/>
            <person name="Singh D."/>
            <person name="Sanghi N."/>
            <person name="Ghorai A."/>
            <person name="Mishra G.P."/>
            <person name="Madduluri M."/>
            <person name="Adhikary S.P."/>
            <person name="Tripathy S."/>
        </authorList>
    </citation>
    <scope>NUCLEOTIDE SEQUENCE [LARGE SCALE GENOMIC DNA]</scope>
    <source>
        <strain evidence="1 2">VB511283</strain>
    </source>
</reference>
<dbReference type="OrthoDB" id="512705at2"/>
<evidence type="ECO:0000313" key="1">
    <source>
        <dbReference type="EMBL" id="NHC34460.1"/>
    </source>
</evidence>